<dbReference type="AlphaFoldDB" id="A0A2P6QF97"/>
<proteinExistence type="predicted"/>
<accession>A0A2P6QF97</accession>
<keyword evidence="1" id="KW-0472">Membrane</keyword>
<gene>
    <name evidence="2" type="ORF">RchiOBHm_Chr5g0050951</name>
</gene>
<reference evidence="2 3" key="1">
    <citation type="journal article" date="2018" name="Nat. Genet.">
        <title>The Rosa genome provides new insights in the design of modern roses.</title>
        <authorList>
            <person name="Bendahmane M."/>
        </authorList>
    </citation>
    <scope>NUCLEOTIDE SEQUENCE [LARGE SCALE GENOMIC DNA]</scope>
    <source>
        <strain evidence="3">cv. Old Blush</strain>
    </source>
</reference>
<sequence length="51" mass="6049">MLYACVGSHPTCLSSVHWYLKVFFSFSCFFFLFLHWFLTWLLLSRVPSSVP</sequence>
<dbReference type="EMBL" id="PDCK01000043">
    <property type="protein sequence ID" value="PRQ32847.1"/>
    <property type="molecule type" value="Genomic_DNA"/>
</dbReference>
<keyword evidence="1" id="KW-1133">Transmembrane helix</keyword>
<protein>
    <submittedName>
        <fullName evidence="2">Uncharacterized protein</fullName>
    </submittedName>
</protein>
<organism evidence="2 3">
    <name type="scientific">Rosa chinensis</name>
    <name type="common">China rose</name>
    <dbReference type="NCBI Taxonomy" id="74649"/>
    <lineage>
        <taxon>Eukaryota</taxon>
        <taxon>Viridiplantae</taxon>
        <taxon>Streptophyta</taxon>
        <taxon>Embryophyta</taxon>
        <taxon>Tracheophyta</taxon>
        <taxon>Spermatophyta</taxon>
        <taxon>Magnoliopsida</taxon>
        <taxon>eudicotyledons</taxon>
        <taxon>Gunneridae</taxon>
        <taxon>Pentapetalae</taxon>
        <taxon>rosids</taxon>
        <taxon>fabids</taxon>
        <taxon>Rosales</taxon>
        <taxon>Rosaceae</taxon>
        <taxon>Rosoideae</taxon>
        <taxon>Rosoideae incertae sedis</taxon>
        <taxon>Rosa</taxon>
    </lineage>
</organism>
<dbReference type="Gramene" id="PRQ32847">
    <property type="protein sequence ID" value="PRQ32847"/>
    <property type="gene ID" value="RchiOBHm_Chr5g0050951"/>
</dbReference>
<evidence type="ECO:0000256" key="1">
    <source>
        <dbReference type="SAM" id="Phobius"/>
    </source>
</evidence>
<evidence type="ECO:0000313" key="2">
    <source>
        <dbReference type="EMBL" id="PRQ32847.1"/>
    </source>
</evidence>
<feature type="transmembrane region" description="Helical" evidence="1">
    <location>
        <begin position="23"/>
        <end position="43"/>
    </location>
</feature>
<keyword evidence="1" id="KW-0812">Transmembrane</keyword>
<dbReference type="Proteomes" id="UP000238479">
    <property type="component" value="Chromosome 5"/>
</dbReference>
<keyword evidence="3" id="KW-1185">Reference proteome</keyword>
<evidence type="ECO:0000313" key="3">
    <source>
        <dbReference type="Proteomes" id="UP000238479"/>
    </source>
</evidence>
<name>A0A2P6QF97_ROSCH</name>
<comment type="caution">
    <text evidence="2">The sequence shown here is derived from an EMBL/GenBank/DDBJ whole genome shotgun (WGS) entry which is preliminary data.</text>
</comment>